<accession>A0A0D8HM52</accession>
<gene>
    <name evidence="1" type="ORF">AXFE_01270</name>
</gene>
<organism evidence="1 2">
    <name type="scientific">Acidithrix ferrooxidans</name>
    <dbReference type="NCBI Taxonomy" id="1280514"/>
    <lineage>
        <taxon>Bacteria</taxon>
        <taxon>Bacillati</taxon>
        <taxon>Actinomycetota</taxon>
        <taxon>Acidimicrobiia</taxon>
        <taxon>Acidimicrobiales</taxon>
        <taxon>Acidimicrobiaceae</taxon>
        <taxon>Acidithrix</taxon>
    </lineage>
</organism>
<keyword evidence="2" id="KW-1185">Reference proteome</keyword>
<reference evidence="1 2" key="1">
    <citation type="submission" date="2015-01" db="EMBL/GenBank/DDBJ databases">
        <title>Draft genome of the acidophilic iron oxidizer Acidithrix ferrooxidans strain Py-F3.</title>
        <authorList>
            <person name="Poehlein A."/>
            <person name="Eisen S."/>
            <person name="Schloemann M."/>
            <person name="Johnson B.D."/>
            <person name="Daniel R."/>
            <person name="Muehling M."/>
        </authorList>
    </citation>
    <scope>NUCLEOTIDE SEQUENCE [LARGE SCALE GENOMIC DNA]</scope>
    <source>
        <strain evidence="1 2">Py-F3</strain>
    </source>
</reference>
<evidence type="ECO:0000313" key="1">
    <source>
        <dbReference type="EMBL" id="KJF19090.1"/>
    </source>
</evidence>
<comment type="caution">
    <text evidence="1">The sequence shown here is derived from an EMBL/GenBank/DDBJ whole genome shotgun (WGS) entry which is preliminary data.</text>
</comment>
<dbReference type="AlphaFoldDB" id="A0A0D8HM52"/>
<name>A0A0D8HM52_9ACTN</name>
<protein>
    <submittedName>
        <fullName evidence="1">Uncharacterized protein</fullName>
    </submittedName>
</protein>
<evidence type="ECO:0000313" key="2">
    <source>
        <dbReference type="Proteomes" id="UP000032360"/>
    </source>
</evidence>
<proteinExistence type="predicted"/>
<sequence>MRDRTAVIIVIYVWDCTELYGAGLWSRPNYAVVEAIYDI</sequence>
<dbReference type="EMBL" id="JXYS01000001">
    <property type="protein sequence ID" value="KJF19090.1"/>
    <property type="molecule type" value="Genomic_DNA"/>
</dbReference>
<dbReference type="Proteomes" id="UP000032360">
    <property type="component" value="Unassembled WGS sequence"/>
</dbReference>